<dbReference type="Pfam" id="PF13738">
    <property type="entry name" value="Pyr_redox_3"/>
    <property type="match status" value="1"/>
</dbReference>
<dbReference type="RefSeq" id="WP_203654042.1">
    <property type="nucleotide sequence ID" value="NZ_BAAAZM010000016.1"/>
</dbReference>
<dbReference type="PRINTS" id="PR00469">
    <property type="entry name" value="PNDRDTASEII"/>
</dbReference>
<keyword evidence="1" id="KW-0560">Oxidoreductase</keyword>
<dbReference type="Proteomes" id="UP000612808">
    <property type="component" value="Unassembled WGS sequence"/>
</dbReference>
<evidence type="ECO:0000313" key="3">
    <source>
        <dbReference type="Proteomes" id="UP000612808"/>
    </source>
</evidence>
<protein>
    <submittedName>
        <fullName evidence="2">Oxidoreductase</fullName>
    </submittedName>
</protein>
<name>A0A8J3IVD8_9ACTN</name>
<dbReference type="AlphaFoldDB" id="A0A8J3IVD8"/>
<dbReference type="InterPro" id="IPR050982">
    <property type="entry name" value="Auxin_biosynth/cation_transpt"/>
</dbReference>
<evidence type="ECO:0000313" key="2">
    <source>
        <dbReference type="EMBL" id="GID09270.1"/>
    </source>
</evidence>
<dbReference type="PANTHER" id="PTHR43539">
    <property type="entry name" value="FLAVIN-BINDING MONOOXYGENASE-LIKE PROTEIN (AFU_ORTHOLOGUE AFUA_4G09220)"/>
    <property type="match status" value="1"/>
</dbReference>
<evidence type="ECO:0000256" key="1">
    <source>
        <dbReference type="ARBA" id="ARBA00023002"/>
    </source>
</evidence>
<dbReference type="InterPro" id="IPR036188">
    <property type="entry name" value="FAD/NAD-bd_sf"/>
</dbReference>
<keyword evidence="3" id="KW-1185">Reference proteome</keyword>
<comment type="caution">
    <text evidence="2">The sequence shown here is derived from an EMBL/GenBank/DDBJ whole genome shotgun (WGS) entry which is preliminary data.</text>
</comment>
<dbReference type="GO" id="GO:0004497">
    <property type="term" value="F:monooxygenase activity"/>
    <property type="evidence" value="ECO:0007669"/>
    <property type="project" value="TreeGrafter"/>
</dbReference>
<proteinExistence type="predicted"/>
<reference evidence="2" key="1">
    <citation type="submission" date="2021-01" db="EMBL/GenBank/DDBJ databases">
        <title>Whole genome shotgun sequence of Actinocatenispora rupis NBRC 107355.</title>
        <authorList>
            <person name="Komaki H."/>
            <person name="Tamura T."/>
        </authorList>
    </citation>
    <scope>NUCLEOTIDE SEQUENCE</scope>
    <source>
        <strain evidence="2">NBRC 107355</strain>
    </source>
</reference>
<dbReference type="PRINTS" id="PR00368">
    <property type="entry name" value="FADPNR"/>
</dbReference>
<dbReference type="GO" id="GO:0050660">
    <property type="term" value="F:flavin adenine dinucleotide binding"/>
    <property type="evidence" value="ECO:0007669"/>
    <property type="project" value="TreeGrafter"/>
</dbReference>
<sequence>MTYREIDALVIGGGQAGLSAAYHLRGYGVPFELLDHGDGPGGAWRQRWDSLVLGRTHRIHDLPGLPFGTPDPELPASVAVPAYFDRYERAFALPVRRPVDVTAVRRGPDDRLLVDTSAGAYAARAVVNATGTWERPFWPWYPGRETFRGRQLHTADYRSAAEFAGRHVVVVGGGASATQLLAEISQVATTTWVTRRPPEFREGPFTEELGRSVVAEVDRRVRAGLPPGSVVSATGLVPTPAVRAAMARGVLHRYPMFRRITPTGVEWADGRAVAADVILWCTGFRPALDHLAPLGLRAPSGGIRVVDTRVVAEPRLFLVGYGPSASTIGANRAGRLAARGVRDLVRPATPVGS</sequence>
<dbReference type="SUPFAM" id="SSF51905">
    <property type="entry name" value="FAD/NAD(P)-binding domain"/>
    <property type="match status" value="1"/>
</dbReference>
<dbReference type="PANTHER" id="PTHR43539:SF78">
    <property type="entry name" value="FLAVIN-CONTAINING MONOOXYGENASE"/>
    <property type="match status" value="1"/>
</dbReference>
<dbReference type="EMBL" id="BOMB01000001">
    <property type="protein sequence ID" value="GID09270.1"/>
    <property type="molecule type" value="Genomic_DNA"/>
</dbReference>
<organism evidence="2 3">
    <name type="scientific">Actinocatenispora rupis</name>
    <dbReference type="NCBI Taxonomy" id="519421"/>
    <lineage>
        <taxon>Bacteria</taxon>
        <taxon>Bacillati</taxon>
        <taxon>Actinomycetota</taxon>
        <taxon>Actinomycetes</taxon>
        <taxon>Micromonosporales</taxon>
        <taxon>Micromonosporaceae</taxon>
        <taxon>Actinocatenispora</taxon>
    </lineage>
</organism>
<dbReference type="Gene3D" id="3.50.50.60">
    <property type="entry name" value="FAD/NAD(P)-binding domain"/>
    <property type="match status" value="1"/>
</dbReference>
<accession>A0A8J3IVD8</accession>
<gene>
    <name evidence="2" type="ORF">Aru02nite_01590</name>
</gene>